<reference evidence="3 4" key="1">
    <citation type="submission" date="2018-04" db="EMBL/GenBank/DDBJ databases">
        <authorList>
            <person name="Zhang X."/>
            <person name="Yuan J."/>
            <person name="Li F."/>
            <person name="Xiang J."/>
        </authorList>
    </citation>
    <scope>NUCLEOTIDE SEQUENCE [LARGE SCALE GENOMIC DNA]</scope>
    <source>
        <tissue evidence="3">Muscle</tissue>
    </source>
</reference>
<sequence length="462" mass="51764">MKLLTAVLVVGLIGVCAAWDEHFRSSECYKYGLETLDERMPQNLGNLIALIEKWEEEHQYGNAEDIAEGIIKRYKIDGIVYLPGGPTQWGQNEQEEADKFDVVKKVLVPTEIVPQDMYFPREECALHFLTTHSTDMYPHAGVGDVWETRRRRRRSESNPQNANPRYSLPQDVDPARHPIENGVMHTPYWTPCGGDAALRIMASDKTSEVTIKQIYGNDVDYMPQEMLDSRLHPQHVSTLAGDIGQSALVAVTTTTTSNTRYLGPQGQFGNSTASPKLFTLETNNDGIISYLSRSEVFAGIDALLIQKVLQSSTSSTLKLSQVLRMYYSERGLPDRSDFRACNRHEASSRSIRSHRSWNGAGIVYACSARSVDTTPTIECETMSETVSSYNYEDYDQCPIYSNSQVKTENQVDLLVVYAHEGGTTEMEKQRKYITHLANMLGVGRQVALAGPWTRKKPSGSSP</sequence>
<dbReference type="EMBL" id="QCYY01000531">
    <property type="protein sequence ID" value="ROT84529.1"/>
    <property type="molecule type" value="Genomic_DNA"/>
</dbReference>
<comment type="caution">
    <text evidence="3">The sequence shown here is derived from an EMBL/GenBank/DDBJ whole genome shotgun (WGS) entry which is preliminary data.</text>
</comment>
<keyword evidence="4" id="KW-1185">Reference proteome</keyword>
<evidence type="ECO:0000256" key="1">
    <source>
        <dbReference type="SAM" id="MobiDB-lite"/>
    </source>
</evidence>
<dbReference type="Proteomes" id="UP000283509">
    <property type="component" value="Unassembled WGS sequence"/>
</dbReference>
<name>A0A3R7MS62_PENVA</name>
<accession>A0A3R7MS62</accession>
<keyword evidence="2" id="KW-0732">Signal</keyword>
<dbReference type="AlphaFoldDB" id="A0A3R7MS62"/>
<gene>
    <name evidence="3" type="ORF">C7M84_022289</name>
</gene>
<protein>
    <submittedName>
        <fullName evidence="3">Uncharacterized protein</fullName>
    </submittedName>
</protein>
<dbReference type="OrthoDB" id="549017at2759"/>
<feature type="chain" id="PRO_5018606094" evidence="2">
    <location>
        <begin position="19"/>
        <end position="462"/>
    </location>
</feature>
<evidence type="ECO:0000256" key="2">
    <source>
        <dbReference type="SAM" id="SignalP"/>
    </source>
</evidence>
<evidence type="ECO:0000313" key="3">
    <source>
        <dbReference type="EMBL" id="ROT84529.1"/>
    </source>
</evidence>
<proteinExistence type="predicted"/>
<organism evidence="3 4">
    <name type="scientific">Penaeus vannamei</name>
    <name type="common">Whiteleg shrimp</name>
    <name type="synonym">Litopenaeus vannamei</name>
    <dbReference type="NCBI Taxonomy" id="6689"/>
    <lineage>
        <taxon>Eukaryota</taxon>
        <taxon>Metazoa</taxon>
        <taxon>Ecdysozoa</taxon>
        <taxon>Arthropoda</taxon>
        <taxon>Crustacea</taxon>
        <taxon>Multicrustacea</taxon>
        <taxon>Malacostraca</taxon>
        <taxon>Eumalacostraca</taxon>
        <taxon>Eucarida</taxon>
        <taxon>Decapoda</taxon>
        <taxon>Dendrobranchiata</taxon>
        <taxon>Penaeoidea</taxon>
        <taxon>Penaeidae</taxon>
        <taxon>Penaeus</taxon>
    </lineage>
</organism>
<evidence type="ECO:0000313" key="4">
    <source>
        <dbReference type="Proteomes" id="UP000283509"/>
    </source>
</evidence>
<feature type="region of interest" description="Disordered" evidence="1">
    <location>
        <begin position="148"/>
        <end position="174"/>
    </location>
</feature>
<reference evidence="3 4" key="2">
    <citation type="submission" date="2019-01" db="EMBL/GenBank/DDBJ databases">
        <title>The decoding of complex shrimp genome reveals the adaptation for benthos swimmer, frequently molting mechanism and breeding impact on genome.</title>
        <authorList>
            <person name="Sun Y."/>
            <person name="Gao Y."/>
            <person name="Yu Y."/>
        </authorList>
    </citation>
    <scope>NUCLEOTIDE SEQUENCE [LARGE SCALE GENOMIC DNA]</scope>
    <source>
        <tissue evidence="3">Muscle</tissue>
    </source>
</reference>
<feature type="signal peptide" evidence="2">
    <location>
        <begin position="1"/>
        <end position="18"/>
    </location>
</feature>